<evidence type="ECO:0000313" key="6">
    <source>
        <dbReference type="EMBL" id="KAH3661228.1"/>
    </source>
</evidence>
<protein>
    <recommendedName>
        <fullName evidence="5">Ribosomal protein mS38 C-terminal domain-containing protein</fullName>
    </recommendedName>
</protein>
<dbReference type="GO" id="GO:0006355">
    <property type="term" value="P:regulation of DNA-templated transcription"/>
    <property type="evidence" value="ECO:0007669"/>
    <property type="project" value="InterPro"/>
</dbReference>
<dbReference type="OrthoDB" id="25391at2759"/>
<dbReference type="GO" id="GO:0000289">
    <property type="term" value="P:nuclear-transcribed mRNA poly(A) tail shortening"/>
    <property type="evidence" value="ECO:0007669"/>
    <property type="project" value="UniProtKB-ARBA"/>
</dbReference>
<evidence type="ECO:0000256" key="4">
    <source>
        <dbReference type="SAM" id="MobiDB-lite"/>
    </source>
</evidence>
<comment type="similarity">
    <text evidence="1">Belongs to the CNOT2/3/5 family.</text>
</comment>
<comment type="caution">
    <text evidence="6">The sequence shown here is derived from an EMBL/GenBank/DDBJ whole genome shotgun (WGS) entry which is preliminary data.</text>
</comment>
<dbReference type="SMART" id="SM01155">
    <property type="entry name" value="DUF1713"/>
    <property type="match status" value="1"/>
</dbReference>
<dbReference type="PANTHER" id="PTHR23326">
    <property type="entry name" value="CCR4 NOT-RELATED"/>
    <property type="match status" value="1"/>
</dbReference>
<dbReference type="Pfam" id="PF08213">
    <property type="entry name" value="COX24_C"/>
    <property type="match status" value="1"/>
</dbReference>
<name>A0A9P8NWM9_9ASCO</name>
<dbReference type="Gene3D" id="2.30.30.1020">
    <property type="entry name" value="CCR4-NOT complex subunit 2/3/5, C-terminal domain"/>
    <property type="match status" value="1"/>
</dbReference>
<feature type="region of interest" description="Disordered" evidence="4">
    <location>
        <begin position="144"/>
        <end position="174"/>
    </location>
</feature>
<feature type="compositionally biased region" description="Low complexity" evidence="4">
    <location>
        <begin position="306"/>
        <end position="326"/>
    </location>
</feature>
<feature type="compositionally biased region" description="Polar residues" evidence="4">
    <location>
        <begin position="289"/>
        <end position="305"/>
    </location>
</feature>
<evidence type="ECO:0000256" key="2">
    <source>
        <dbReference type="ARBA" id="ARBA00023015"/>
    </source>
</evidence>
<dbReference type="InterPro" id="IPR038635">
    <property type="entry name" value="CCR4-NOT_su2/3/5_C_sf"/>
</dbReference>
<organism evidence="6 7">
    <name type="scientific">Ogataea philodendri</name>
    <dbReference type="NCBI Taxonomy" id="1378263"/>
    <lineage>
        <taxon>Eukaryota</taxon>
        <taxon>Fungi</taxon>
        <taxon>Dikarya</taxon>
        <taxon>Ascomycota</taxon>
        <taxon>Saccharomycotina</taxon>
        <taxon>Pichiomycetes</taxon>
        <taxon>Pichiales</taxon>
        <taxon>Pichiaceae</taxon>
        <taxon>Ogataea</taxon>
    </lineage>
</organism>
<feature type="region of interest" description="Disordered" evidence="4">
    <location>
        <begin position="271"/>
        <end position="326"/>
    </location>
</feature>
<dbReference type="Proteomes" id="UP000769157">
    <property type="component" value="Unassembled WGS sequence"/>
</dbReference>
<feature type="region of interest" description="Disordered" evidence="4">
    <location>
        <begin position="1"/>
        <end position="48"/>
    </location>
</feature>
<dbReference type="InterPro" id="IPR013177">
    <property type="entry name" value="Ribosomal_mS38_C"/>
</dbReference>
<dbReference type="InterPro" id="IPR007282">
    <property type="entry name" value="NOT2/3/5_C"/>
</dbReference>
<dbReference type="AlphaFoldDB" id="A0A9P8NWM9"/>
<accession>A0A9P8NWM9</accession>
<gene>
    <name evidence="6" type="ORF">OGAPHI_006635</name>
</gene>
<keyword evidence="3" id="KW-0804">Transcription</keyword>
<feature type="compositionally biased region" description="Polar residues" evidence="4">
    <location>
        <begin position="12"/>
        <end position="33"/>
    </location>
</feature>
<evidence type="ECO:0000259" key="5">
    <source>
        <dbReference type="SMART" id="SM01155"/>
    </source>
</evidence>
<keyword evidence="7" id="KW-1185">Reference proteome</keyword>
<reference evidence="6" key="1">
    <citation type="journal article" date="2021" name="Open Biol.">
        <title>Shared evolutionary footprints suggest mitochondrial oxidative damage underlies multiple complex I losses in fungi.</title>
        <authorList>
            <person name="Schikora-Tamarit M.A."/>
            <person name="Marcet-Houben M."/>
            <person name="Nosek J."/>
            <person name="Gabaldon T."/>
        </authorList>
    </citation>
    <scope>NUCLEOTIDE SEQUENCE</scope>
    <source>
        <strain evidence="6">CBS6075</strain>
    </source>
</reference>
<evidence type="ECO:0000256" key="1">
    <source>
        <dbReference type="ARBA" id="ARBA00007682"/>
    </source>
</evidence>
<dbReference type="Pfam" id="PF04153">
    <property type="entry name" value="NOT2_3_5_C"/>
    <property type="match status" value="1"/>
</dbReference>
<keyword evidence="2" id="KW-0805">Transcription regulation</keyword>
<proteinExistence type="inferred from homology"/>
<sequence>MSSPTMFKPNYNLESASSEPQQHSPINISKQPLTSRRRKSSFTTSSSPYARRRSFLSKAMLENDDFQIYELSSFSPSSCFISVDSPSRARIPSFSINLTQSQGFIWNQDLFASSYQQARAGIDPDEFQEGSASVEVVDIVLEEDSDPESKPVPGDSSANPVQPEHTGWLSPPQIPQVDRRVENITTKTSSGKKFHNQLNVMLRLLGSALPRMSRRLASTCAVARPVTMVPPAPLAGFKFISPVLAGLSQSTEMVLSSVVRKRRLKMKKHKLRKRRKAQRALRIKHAAWGNNTGADHGIQSSTNTEQFPSFSSVAAQAQQPQPQPADVVDLQQQISQTQAVLNAIQQANRNKANSGVNGDGLGEFALSDMDKYGLNALLPVLKMQNNELNTITTGLDLNMLGLDMTRKNENVQISKTFASPWLETSRSEVEPIFSVPKSFEIKNDELASVESRISTFNDETLFFIFYSKPRDVLQELVARELNSRNWRYHKDLQVWLTKDSNVEPTVNGPASENGTYVFFDPTSWEYVTKDFVLYYQSII</sequence>
<feature type="compositionally biased region" description="Basic residues" evidence="4">
    <location>
        <begin position="271"/>
        <end position="285"/>
    </location>
</feature>
<feature type="domain" description="Ribosomal protein mS38 C-terminal" evidence="5">
    <location>
        <begin position="254"/>
        <end position="287"/>
    </location>
</feature>
<dbReference type="RefSeq" id="XP_046058352.1">
    <property type="nucleotide sequence ID" value="XM_046207942.1"/>
</dbReference>
<dbReference type="GeneID" id="70238599"/>
<dbReference type="GO" id="GO:0030015">
    <property type="term" value="C:CCR4-NOT core complex"/>
    <property type="evidence" value="ECO:0007669"/>
    <property type="project" value="InterPro"/>
</dbReference>
<reference evidence="6" key="2">
    <citation type="submission" date="2021-01" db="EMBL/GenBank/DDBJ databases">
        <authorList>
            <person name="Schikora-Tamarit M.A."/>
        </authorList>
    </citation>
    <scope>NUCLEOTIDE SEQUENCE</scope>
    <source>
        <strain evidence="6">CBS6075</strain>
    </source>
</reference>
<evidence type="ECO:0000313" key="7">
    <source>
        <dbReference type="Proteomes" id="UP000769157"/>
    </source>
</evidence>
<dbReference type="EMBL" id="JAEUBE010000487">
    <property type="protein sequence ID" value="KAH3661228.1"/>
    <property type="molecule type" value="Genomic_DNA"/>
</dbReference>
<dbReference type="InterPro" id="IPR040168">
    <property type="entry name" value="Not2/3/5"/>
</dbReference>
<evidence type="ECO:0000256" key="3">
    <source>
        <dbReference type="ARBA" id="ARBA00023163"/>
    </source>
</evidence>